<evidence type="ECO:0000256" key="2">
    <source>
        <dbReference type="ARBA" id="ARBA00022801"/>
    </source>
</evidence>
<dbReference type="PANTHER" id="PTHR34135:SF2">
    <property type="entry name" value="LYSOZYME"/>
    <property type="match status" value="1"/>
</dbReference>
<sequence>MPMNRRTPRPRSRAALRRPSSAAVALLAAAFALLFAVPATASAGTAGRSSAHPAGAGVKPVAMTHPQDDYAGAGLARLSRATATTTTTATTAQRNGTALAPLVSTGPAGLDVSGYQGNVDWTTVKNNGASFAYVKATEGTTYTSPNFSQQYTGSRNVGLIRGAYHFALPSNSSGTAQADFFVANGGGWSNDGWTLPPALDIEYNPYGATCYGLSQSAMVSWIRAFSNEVHTKTGRYPTIYTTTDWWTTCTGNNSGFGTTNPLWIARYSTSVGTLPAGWSAQSIWQYADSGTFPGDQDTFNGSYAALQALAHGTGGTPPPPTASWPTVQQGQSGERVKTVQYLLNAHGSALTVDGSFGPATDTAVRSFQSAHGLSVDGVVGPQTWQALVVTVQQGSSGPAVQAVQSQLNAHGSALTVDGSFGPATDTAVRSFQSAHGLSVDGIVGPQTWETLVA</sequence>
<feature type="domain" description="Peptidoglycan binding-like" evidence="5">
    <location>
        <begin position="332"/>
        <end position="387"/>
    </location>
</feature>
<dbReference type="InterPro" id="IPR017853">
    <property type="entry name" value="GH"/>
</dbReference>
<dbReference type="InterPro" id="IPR018077">
    <property type="entry name" value="Glyco_hydro_fam25_subgr"/>
</dbReference>
<dbReference type="PROSITE" id="PS51904">
    <property type="entry name" value="GLYCOSYL_HYDROL_F25_2"/>
    <property type="match status" value="1"/>
</dbReference>
<dbReference type="Pfam" id="PF01471">
    <property type="entry name" value="PG_binding_1"/>
    <property type="match status" value="2"/>
</dbReference>
<dbReference type="InterPro" id="IPR002477">
    <property type="entry name" value="Peptidoglycan-bd-like"/>
</dbReference>
<protein>
    <submittedName>
        <fullName evidence="6">Peptidoglycan-binding protein</fullName>
    </submittedName>
</protein>
<keyword evidence="3" id="KW-0326">Glycosidase</keyword>
<feature type="signal peptide" evidence="4">
    <location>
        <begin position="1"/>
        <end position="41"/>
    </location>
</feature>
<reference evidence="6 7" key="1">
    <citation type="submission" date="2021-01" db="EMBL/GenBank/DDBJ databases">
        <title>Streptomyces acididurans sp. nov., isolated from a peat swamp forest soil.</title>
        <authorList>
            <person name="Chantavorakit T."/>
            <person name="Duangmal K."/>
        </authorList>
    </citation>
    <scope>NUCLEOTIDE SEQUENCE [LARGE SCALE GENOMIC DNA]</scope>
    <source>
        <strain evidence="6 7">KK5PA1</strain>
    </source>
</reference>
<keyword evidence="4" id="KW-0732">Signal</keyword>
<comment type="caution">
    <text evidence="6">The sequence shown here is derived from an EMBL/GenBank/DDBJ whole genome shotgun (WGS) entry which is preliminary data.</text>
</comment>
<dbReference type="Gene3D" id="1.10.101.10">
    <property type="entry name" value="PGBD-like superfamily/PGBD"/>
    <property type="match status" value="2"/>
</dbReference>
<dbReference type="InterPro" id="IPR002053">
    <property type="entry name" value="Glyco_hydro_25"/>
</dbReference>
<name>A0ABS2TWU2_9ACTN</name>
<dbReference type="SUPFAM" id="SSF47090">
    <property type="entry name" value="PGBD-like"/>
    <property type="match status" value="2"/>
</dbReference>
<dbReference type="CDD" id="cd06412">
    <property type="entry name" value="GH25_CH-type"/>
    <property type="match status" value="1"/>
</dbReference>
<dbReference type="SMART" id="SM00641">
    <property type="entry name" value="Glyco_25"/>
    <property type="match status" value="1"/>
</dbReference>
<dbReference type="Pfam" id="PF01183">
    <property type="entry name" value="Glyco_hydro_25"/>
    <property type="match status" value="1"/>
</dbReference>
<keyword evidence="7" id="KW-1185">Reference proteome</keyword>
<dbReference type="InterPro" id="IPR036366">
    <property type="entry name" value="PGBDSf"/>
</dbReference>
<comment type="similarity">
    <text evidence="1">Belongs to the glycosyl hydrolase 25 family.</text>
</comment>
<evidence type="ECO:0000313" key="6">
    <source>
        <dbReference type="EMBL" id="MBM9507804.1"/>
    </source>
</evidence>
<feature type="domain" description="Peptidoglycan binding-like" evidence="5">
    <location>
        <begin position="396"/>
        <end position="451"/>
    </location>
</feature>
<evidence type="ECO:0000256" key="4">
    <source>
        <dbReference type="SAM" id="SignalP"/>
    </source>
</evidence>
<dbReference type="InterPro" id="IPR036365">
    <property type="entry name" value="PGBD-like_sf"/>
</dbReference>
<evidence type="ECO:0000256" key="1">
    <source>
        <dbReference type="ARBA" id="ARBA00010646"/>
    </source>
</evidence>
<accession>A0ABS2TWU2</accession>
<evidence type="ECO:0000259" key="5">
    <source>
        <dbReference type="Pfam" id="PF01471"/>
    </source>
</evidence>
<dbReference type="PANTHER" id="PTHR34135">
    <property type="entry name" value="LYSOZYME"/>
    <property type="match status" value="1"/>
</dbReference>
<feature type="chain" id="PRO_5045048494" evidence="4">
    <location>
        <begin position="42"/>
        <end position="453"/>
    </location>
</feature>
<dbReference type="EMBL" id="JADKYB010000014">
    <property type="protein sequence ID" value="MBM9507804.1"/>
    <property type="molecule type" value="Genomic_DNA"/>
</dbReference>
<gene>
    <name evidence="6" type="ORF">ITX44_25295</name>
</gene>
<organism evidence="6 7">
    <name type="scientific">Actinacidiphila acididurans</name>
    <dbReference type="NCBI Taxonomy" id="2784346"/>
    <lineage>
        <taxon>Bacteria</taxon>
        <taxon>Bacillati</taxon>
        <taxon>Actinomycetota</taxon>
        <taxon>Actinomycetes</taxon>
        <taxon>Kitasatosporales</taxon>
        <taxon>Streptomycetaceae</taxon>
        <taxon>Actinacidiphila</taxon>
    </lineage>
</organism>
<keyword evidence="2" id="KW-0378">Hydrolase</keyword>
<evidence type="ECO:0000313" key="7">
    <source>
        <dbReference type="Proteomes" id="UP000749040"/>
    </source>
</evidence>
<evidence type="ECO:0000256" key="3">
    <source>
        <dbReference type="ARBA" id="ARBA00023295"/>
    </source>
</evidence>
<proteinExistence type="inferred from homology"/>
<dbReference type="Gene3D" id="3.20.20.80">
    <property type="entry name" value="Glycosidases"/>
    <property type="match status" value="1"/>
</dbReference>
<dbReference type="SUPFAM" id="SSF51445">
    <property type="entry name" value="(Trans)glycosidases"/>
    <property type="match status" value="1"/>
</dbReference>
<dbReference type="Proteomes" id="UP000749040">
    <property type="component" value="Unassembled WGS sequence"/>
</dbReference>